<accession>A0A3N2BXR0</accession>
<comment type="caution">
    <text evidence="1">The sequence shown here is derived from an EMBL/GenBank/DDBJ whole genome shotgun (WGS) entry which is preliminary data.</text>
</comment>
<dbReference type="InterPro" id="IPR011990">
    <property type="entry name" value="TPR-like_helical_dom_sf"/>
</dbReference>
<gene>
    <name evidence="1" type="ORF">EDD42_0068</name>
</gene>
<organism evidence="1 2">
    <name type="scientific">Plantibacter flavus</name>
    <dbReference type="NCBI Taxonomy" id="150123"/>
    <lineage>
        <taxon>Bacteria</taxon>
        <taxon>Bacillati</taxon>
        <taxon>Actinomycetota</taxon>
        <taxon>Actinomycetes</taxon>
        <taxon>Micrococcales</taxon>
        <taxon>Microbacteriaceae</taxon>
        <taxon>Plantibacter</taxon>
    </lineage>
</organism>
<dbReference type="EMBL" id="RKHL01000001">
    <property type="protein sequence ID" value="ROR80036.1"/>
    <property type="molecule type" value="Genomic_DNA"/>
</dbReference>
<sequence>MESQAEQRILLDALVSYSDACTLPLLTPSCPFYSVDSGRASCEEQCRDIATSRGAEPRNVRNGNVGGLVMHGRELPIRSVSGAQPFDAAEQHLRQRGRPLSEQGVSALLLGLEEQVLGAVTSSEQPNPYMSEVIWGELSRRGLNMERIVRGGLTAEIATAVRLSLQLFVLKRAGLTAPGNTSDIEEAISGTGLRWFTLLEASVVRWEDASERSALTAPTHTPARIRELWGPLLAADVTDIMIDSFLSGTPEYHHAMSREFALRVAAWFDHLFETDLTAAFSITAPEHAEMFTALPMHRDDIEGKWIWERFTVTDLDDWHASSLIEEWRCDPATIAALCPDRILNERTIDNRTAGERALVAVSDARPRMPRYKGIVPSLFISEAEQALREGAWERAAKIFAGVIELRPADAEAWNNLGFCQMGGMQYEAALKSFTRSAELPRGGGTVSIGNRTLLLHLLGRDEEALEVSKHLRFVPLDADAIQAVLWAHPTETGQLELVDQVGMIPYIRDLRAHIEKGACAHPTAGNG</sequence>
<dbReference type="Gene3D" id="1.25.40.10">
    <property type="entry name" value="Tetratricopeptide repeat domain"/>
    <property type="match status" value="1"/>
</dbReference>
<proteinExistence type="predicted"/>
<protein>
    <submittedName>
        <fullName evidence="1">Uncharacterized protein</fullName>
    </submittedName>
</protein>
<evidence type="ECO:0000313" key="2">
    <source>
        <dbReference type="Proteomes" id="UP000266915"/>
    </source>
</evidence>
<evidence type="ECO:0000313" key="1">
    <source>
        <dbReference type="EMBL" id="ROR80036.1"/>
    </source>
</evidence>
<dbReference type="RefSeq" id="WP_085511611.1">
    <property type="nucleotide sequence ID" value="NZ_FXAP01000002.1"/>
</dbReference>
<keyword evidence="2" id="KW-1185">Reference proteome</keyword>
<dbReference type="Proteomes" id="UP000266915">
    <property type="component" value="Unassembled WGS sequence"/>
</dbReference>
<dbReference type="SUPFAM" id="SSF48452">
    <property type="entry name" value="TPR-like"/>
    <property type="match status" value="1"/>
</dbReference>
<reference evidence="1 2" key="1">
    <citation type="submission" date="2018-11" db="EMBL/GenBank/DDBJ databases">
        <title>Sequencing the genomes of 1000 actinobacteria strains.</title>
        <authorList>
            <person name="Klenk H.-P."/>
        </authorList>
    </citation>
    <scope>NUCLEOTIDE SEQUENCE [LARGE SCALE GENOMIC DNA]</scope>
    <source>
        <strain evidence="1 2">DSM 14012</strain>
    </source>
</reference>
<dbReference type="AlphaFoldDB" id="A0A3N2BXR0"/>
<name>A0A3N2BXR0_9MICO</name>